<sequence precursor="true">MKRVIAVAVLVLALGAFGQVPPNMTYFGSERLEPAPESVVQVVKEQLADVFAVLAQDGLTFDWEGAWADLRFYRLTPNVSYQVWVPVAGRSDLVFSAVVWDDRAYNPLLYIEARPDHWAGWSLRFMPGSDPFSAFVSYGHREASARPLVTSGEVRVLFAEQLPHAYRTFYVSKVAAAR</sequence>
<name>E4U9S4_OCEP5</name>
<reference evidence="1 2" key="2">
    <citation type="journal article" date="2011" name="Stand. Genomic Sci.">
        <title>Complete genome sequence of Oceanithermus profundus type strain (506).</title>
        <authorList>
            <person name="Pati A."/>
            <person name="Zhang X."/>
            <person name="Lapidus A."/>
            <person name="Nolan M."/>
            <person name="Lucas S."/>
            <person name="Del Rio T.G."/>
            <person name="Tice H."/>
            <person name="Cheng J.F."/>
            <person name="Tapia R."/>
            <person name="Han C."/>
            <person name="Goodwin L."/>
            <person name="Pitluck S."/>
            <person name="Liolios K."/>
            <person name="Pagani I."/>
            <person name="Ivanova N."/>
            <person name="Mavromatis K."/>
            <person name="Chen A."/>
            <person name="Palaniappan K."/>
            <person name="Hauser L."/>
            <person name="Jeffries C.D."/>
            <person name="Brambilla E.M."/>
            <person name="Rohl A."/>
            <person name="Mwirichia R."/>
            <person name="Rohde M."/>
            <person name="Tindall B.J."/>
            <person name="Sikorski J."/>
            <person name="Wirth R."/>
            <person name="Goker M."/>
            <person name="Woyke T."/>
            <person name="Detter J.C."/>
            <person name="Bristow J."/>
            <person name="Eisen J.A."/>
            <person name="Markowitz V."/>
            <person name="Hugenholtz P."/>
            <person name="Kyrpides N.C."/>
            <person name="Klenk H.P."/>
            <person name="Land M."/>
        </authorList>
    </citation>
    <scope>NUCLEOTIDE SEQUENCE [LARGE SCALE GENOMIC DNA]</scope>
    <source>
        <strain evidence="2">DSM 14977 / NBRC 100410 / VKM B-2274 / 506</strain>
    </source>
</reference>
<reference evidence="2" key="1">
    <citation type="submission" date="2010-11" db="EMBL/GenBank/DDBJ databases">
        <title>The complete sequence of chromosome of Oceanithermus profundus DSM 14977.</title>
        <authorList>
            <consortium name="US DOE Joint Genome Institute (JGI-PGF)"/>
            <person name="Lucas S."/>
            <person name="Copeland A."/>
            <person name="Lapidus A."/>
            <person name="Bruce D."/>
            <person name="Goodwin L."/>
            <person name="Pitluck S."/>
            <person name="Kyrpides N."/>
            <person name="Mavromatis K."/>
            <person name="Pagani I."/>
            <person name="Ivanova N."/>
            <person name="Zhang X."/>
            <person name="Brettin T."/>
            <person name="Detter J.C."/>
            <person name="Tapia R."/>
            <person name="Han C."/>
            <person name="Land M."/>
            <person name="Hauser L."/>
            <person name="Markowitz V."/>
            <person name="Cheng J.-F."/>
            <person name="Hugenholtz P."/>
            <person name="Woyke T."/>
            <person name="Wu D."/>
            <person name="Tindall B."/>
            <person name="Faehnrich R."/>
            <person name="Brambilla E."/>
            <person name="Klenk H.-P."/>
            <person name="Eisen J.A."/>
        </authorList>
    </citation>
    <scope>NUCLEOTIDE SEQUENCE [LARGE SCALE GENOMIC DNA]</scope>
    <source>
        <strain evidence="2">DSM 14977 / NBRC 100410 / VKM B-2274 / 506</strain>
    </source>
</reference>
<dbReference type="RefSeq" id="WP_013458408.1">
    <property type="nucleotide sequence ID" value="NC_014761.1"/>
</dbReference>
<dbReference type="AlphaFoldDB" id="E4U9S4"/>
<evidence type="ECO:0000313" key="2">
    <source>
        <dbReference type="Proteomes" id="UP000008722"/>
    </source>
</evidence>
<dbReference type="HOGENOM" id="CLU_1509126_0_0_0"/>
<evidence type="ECO:0000313" key="1">
    <source>
        <dbReference type="EMBL" id="ADR37238.1"/>
    </source>
</evidence>
<dbReference type="EMBL" id="CP002361">
    <property type="protein sequence ID" value="ADR37238.1"/>
    <property type="molecule type" value="Genomic_DNA"/>
</dbReference>
<keyword evidence="2" id="KW-1185">Reference proteome</keyword>
<accession>E4U9S4</accession>
<gene>
    <name evidence="1" type="ordered locus">Ocepr_1785</name>
</gene>
<dbReference type="KEGG" id="opr:Ocepr_1785"/>
<dbReference type="Proteomes" id="UP000008722">
    <property type="component" value="Chromosome"/>
</dbReference>
<organism evidence="1 2">
    <name type="scientific">Oceanithermus profundus (strain DSM 14977 / NBRC 100410 / VKM B-2274 / 506)</name>
    <dbReference type="NCBI Taxonomy" id="670487"/>
    <lineage>
        <taxon>Bacteria</taxon>
        <taxon>Thermotogati</taxon>
        <taxon>Deinococcota</taxon>
        <taxon>Deinococci</taxon>
        <taxon>Thermales</taxon>
        <taxon>Thermaceae</taxon>
        <taxon>Oceanithermus</taxon>
    </lineage>
</organism>
<proteinExistence type="predicted"/>
<protein>
    <submittedName>
        <fullName evidence="1">Uncharacterized protein</fullName>
    </submittedName>
</protein>